<feature type="transmembrane region" description="Helical" evidence="9">
    <location>
        <begin position="361"/>
        <end position="382"/>
    </location>
</feature>
<feature type="transmembrane region" description="Helical" evidence="9">
    <location>
        <begin position="194"/>
        <end position="213"/>
    </location>
</feature>
<accession>A0ABZ0WKP8</accession>
<evidence type="ECO:0000256" key="3">
    <source>
        <dbReference type="ARBA" id="ARBA00022475"/>
    </source>
</evidence>
<keyword evidence="6 9" id="KW-1133">Transmembrane helix</keyword>
<evidence type="ECO:0000256" key="1">
    <source>
        <dbReference type="ARBA" id="ARBA00004429"/>
    </source>
</evidence>
<evidence type="ECO:0000256" key="7">
    <source>
        <dbReference type="ARBA" id="ARBA00023136"/>
    </source>
</evidence>
<feature type="transmembrane region" description="Helical" evidence="9">
    <location>
        <begin position="306"/>
        <end position="324"/>
    </location>
</feature>
<feature type="transmembrane region" description="Helical" evidence="9">
    <location>
        <begin position="336"/>
        <end position="355"/>
    </location>
</feature>
<evidence type="ECO:0000313" key="10">
    <source>
        <dbReference type="EMBL" id="WQD77929.1"/>
    </source>
</evidence>
<keyword evidence="3" id="KW-1003">Cell membrane</keyword>
<keyword evidence="7 9" id="KW-0472">Membrane</keyword>
<evidence type="ECO:0000313" key="11">
    <source>
        <dbReference type="Proteomes" id="UP001325479"/>
    </source>
</evidence>
<keyword evidence="5 9" id="KW-0812">Transmembrane</keyword>
<feature type="transmembrane region" description="Helical" evidence="9">
    <location>
        <begin position="234"/>
        <end position="255"/>
    </location>
</feature>
<keyword evidence="4" id="KW-0997">Cell inner membrane</keyword>
<evidence type="ECO:0000256" key="4">
    <source>
        <dbReference type="ARBA" id="ARBA00022519"/>
    </source>
</evidence>
<evidence type="ECO:0000256" key="8">
    <source>
        <dbReference type="ARBA" id="ARBA00035655"/>
    </source>
</evidence>
<sequence length="406" mass="41757">MSDLSTPFGGTSRRLVNINPKPLAVALALVVLGAIYLAQAVSAKQAALYVLGALLGITLYHAAFGFTSAWRVFIADGRGAGLRAQMLMLAVGVLLFFPALSAGTLFGHPVTGEVAPVGMSVLIGAFMFGIGMQLGGGCASGTLYTVGGGSTRMVVTLIAFVVGSVVGTAHLPFWSALPHLQPISLVKTLGAGPAIALNLVVFALIAALTVLIEKRRHGRLVSDAASNTSSWLRGPWPVLVGGVVLAVLNFVTLAISGRPWGVTSAFALWGAKAFSAMGIDVASWHVWSTGPNAAALAAPVSHDVKSVMDIGIVIGAMVAASLAGRYAPVWRLPLRSLIAAVVGGLLLGYGARLAYGCNIGAYFSGIVSGSLHGWLWLVSAFFGNVVGTKLRPAFGLAVERVKQTGC</sequence>
<evidence type="ECO:0000256" key="5">
    <source>
        <dbReference type="ARBA" id="ARBA00022692"/>
    </source>
</evidence>
<dbReference type="PANTHER" id="PTHR30574">
    <property type="entry name" value="INNER MEMBRANE PROTEIN YEDE"/>
    <property type="match status" value="1"/>
</dbReference>
<comment type="similarity">
    <text evidence="8">Belongs to the TsuA/YedE (TC 9.B.102) family.</text>
</comment>
<evidence type="ECO:0000256" key="6">
    <source>
        <dbReference type="ARBA" id="ARBA00022989"/>
    </source>
</evidence>
<evidence type="ECO:0000256" key="9">
    <source>
        <dbReference type="SAM" id="Phobius"/>
    </source>
</evidence>
<comment type="subcellular location">
    <subcellularLocation>
        <location evidence="1">Cell inner membrane</location>
        <topology evidence="1">Multi-pass membrane protein</topology>
    </subcellularLocation>
</comment>
<protein>
    <submittedName>
        <fullName evidence="10">YeeE/YedE family protein</fullName>
    </submittedName>
</protein>
<dbReference type="RefSeq" id="WP_114814828.1">
    <property type="nucleotide sequence ID" value="NZ_CP139965.1"/>
</dbReference>
<feature type="transmembrane region" description="Helical" evidence="9">
    <location>
        <begin position="86"/>
        <end position="107"/>
    </location>
</feature>
<dbReference type="EMBL" id="CP139965">
    <property type="protein sequence ID" value="WQD77929.1"/>
    <property type="molecule type" value="Genomic_DNA"/>
</dbReference>
<dbReference type="PANTHER" id="PTHR30574:SF1">
    <property type="entry name" value="SULPHUR TRANSPORT DOMAIN-CONTAINING PROTEIN"/>
    <property type="match status" value="1"/>
</dbReference>
<organism evidence="10 11">
    <name type="scientific">Paraburkholderia kururiensis</name>
    <dbReference type="NCBI Taxonomy" id="984307"/>
    <lineage>
        <taxon>Bacteria</taxon>
        <taxon>Pseudomonadati</taxon>
        <taxon>Pseudomonadota</taxon>
        <taxon>Betaproteobacteria</taxon>
        <taxon>Burkholderiales</taxon>
        <taxon>Burkholderiaceae</taxon>
        <taxon>Paraburkholderia</taxon>
    </lineage>
</organism>
<name>A0ABZ0WKP8_9BURK</name>
<reference evidence="10 11" key="1">
    <citation type="submission" date="2023-12" db="EMBL/GenBank/DDBJ databases">
        <title>Genome sequencing and assembly of bacterial species from a model synthetic community.</title>
        <authorList>
            <person name="Hogle S.L."/>
        </authorList>
    </citation>
    <scope>NUCLEOTIDE SEQUENCE [LARGE SCALE GENOMIC DNA]</scope>
    <source>
        <strain evidence="10 11">HAMBI 2494</strain>
    </source>
</reference>
<keyword evidence="11" id="KW-1185">Reference proteome</keyword>
<evidence type="ECO:0000256" key="2">
    <source>
        <dbReference type="ARBA" id="ARBA00022448"/>
    </source>
</evidence>
<feature type="transmembrane region" description="Helical" evidence="9">
    <location>
        <begin position="23"/>
        <end position="41"/>
    </location>
</feature>
<feature type="transmembrane region" description="Helical" evidence="9">
    <location>
        <begin position="47"/>
        <end position="74"/>
    </location>
</feature>
<keyword evidence="2" id="KW-0813">Transport</keyword>
<dbReference type="Proteomes" id="UP001325479">
    <property type="component" value="Chromosome"/>
</dbReference>
<feature type="transmembrane region" description="Helical" evidence="9">
    <location>
        <begin position="153"/>
        <end position="174"/>
    </location>
</feature>
<proteinExistence type="inferred from homology"/>
<feature type="transmembrane region" description="Helical" evidence="9">
    <location>
        <begin position="119"/>
        <end position="146"/>
    </location>
</feature>
<gene>
    <name evidence="10" type="ORF">U0042_28585</name>
</gene>
<dbReference type="Pfam" id="PF04143">
    <property type="entry name" value="Sulf_transp"/>
    <property type="match status" value="1"/>
</dbReference>
<dbReference type="InterPro" id="IPR007272">
    <property type="entry name" value="Sulf_transp_TsuA/YedE"/>
</dbReference>